<evidence type="ECO:0000313" key="4">
    <source>
        <dbReference type="EMBL" id="MBN3559760.1"/>
    </source>
</evidence>
<feature type="transmembrane region" description="Helical" evidence="1">
    <location>
        <begin position="160"/>
        <end position="182"/>
    </location>
</feature>
<keyword evidence="1" id="KW-1133">Transmembrane helix</keyword>
<gene>
    <name evidence="3" type="ORF">GGQ89_000278</name>
    <name evidence="4" type="ORF">JYA60_16160</name>
</gene>
<proteinExistence type="predicted"/>
<reference evidence="3 5" key="1">
    <citation type="submission" date="2020-08" db="EMBL/GenBank/DDBJ databases">
        <title>Genomic Encyclopedia of Type Strains, Phase IV (KMG-IV): sequencing the most valuable type-strain genomes for metagenomic binning, comparative biology and taxonomic classification.</title>
        <authorList>
            <person name="Goeker M."/>
        </authorList>
    </citation>
    <scope>NUCLEOTIDE SEQUENCE [LARGE SCALE GENOMIC DNA]</scope>
    <source>
        <strain evidence="3 5">DSM 14562</strain>
    </source>
</reference>
<comment type="caution">
    <text evidence="4">The sequence shown here is derived from an EMBL/GenBank/DDBJ whole genome shotgun (WGS) entry which is preliminary data.</text>
</comment>
<dbReference type="AlphaFoldDB" id="A0AA41A0C6"/>
<keyword evidence="1" id="KW-0472">Membrane</keyword>
<evidence type="ECO:0000256" key="1">
    <source>
        <dbReference type="SAM" id="Phobius"/>
    </source>
</evidence>
<dbReference type="EMBL" id="JACHNX010000001">
    <property type="protein sequence ID" value="MBB4608090.1"/>
    <property type="molecule type" value="Genomic_DNA"/>
</dbReference>
<keyword evidence="5" id="KW-1185">Reference proteome</keyword>
<sequence length="239" mass="25578">MTTAAALLLLAALAGIWWFQKGDLGEYRRFSALNDSHSRRMRFRLWLARSALAFLLPVLVGLALLGRSDALVVMPDEFAPVAATMPPIFDSGEAMQGMLIGGAIGGLVVGAVLARLRKRKPLGNISALLPRERREVKYAAALSIMAGVTEEAFFRLYLPLLVAMATGQAGIGFVASLILFGAMHRYQGWVGVAATTALGAVMTGLYLMTGSLWVVMLVHVLVDLNGLVVTPVLSGVLRK</sequence>
<protein>
    <submittedName>
        <fullName evidence="4">CPBP family intramembrane metalloprotease</fullName>
    </submittedName>
    <submittedName>
        <fullName evidence="3">Membrane protease YdiL (CAAX protease family)</fullName>
    </submittedName>
</protein>
<dbReference type="RefSeq" id="WP_184103517.1">
    <property type="nucleotide sequence ID" value="NZ_JACHNX010000001.1"/>
</dbReference>
<feature type="transmembrane region" description="Helical" evidence="1">
    <location>
        <begin position="6"/>
        <end position="24"/>
    </location>
</feature>
<feature type="transmembrane region" description="Helical" evidence="1">
    <location>
        <begin position="213"/>
        <end position="237"/>
    </location>
</feature>
<evidence type="ECO:0000313" key="3">
    <source>
        <dbReference type="EMBL" id="MBB4608090.1"/>
    </source>
</evidence>
<reference evidence="4" key="2">
    <citation type="submission" date="2021-01" db="EMBL/GenBank/DDBJ databases">
        <title>Genome Sequencing of Type Strains.</title>
        <authorList>
            <person name="Lemaire J.F."/>
            <person name="Inderbitzin P."/>
            <person name="Collins S.B."/>
            <person name="Wespe N."/>
            <person name="Knight-Connoni V."/>
        </authorList>
    </citation>
    <scope>NUCLEOTIDE SEQUENCE</scope>
    <source>
        <strain evidence="4">DSM 14562</strain>
    </source>
</reference>
<dbReference type="GO" id="GO:0004175">
    <property type="term" value="F:endopeptidase activity"/>
    <property type="evidence" value="ECO:0007669"/>
    <property type="project" value="UniProtKB-ARBA"/>
</dbReference>
<keyword evidence="3" id="KW-0645">Protease</keyword>
<dbReference type="InterPro" id="IPR003675">
    <property type="entry name" value="Rce1/LyrA-like_dom"/>
</dbReference>
<accession>A0AA41A0C6</accession>
<evidence type="ECO:0000259" key="2">
    <source>
        <dbReference type="Pfam" id="PF02517"/>
    </source>
</evidence>
<dbReference type="EMBL" id="JAFHKU010000133">
    <property type="protein sequence ID" value="MBN3559760.1"/>
    <property type="molecule type" value="Genomic_DNA"/>
</dbReference>
<feature type="transmembrane region" description="Helical" evidence="1">
    <location>
        <begin position="136"/>
        <end position="154"/>
    </location>
</feature>
<dbReference type="GO" id="GO:0008237">
    <property type="term" value="F:metallopeptidase activity"/>
    <property type="evidence" value="ECO:0007669"/>
    <property type="project" value="UniProtKB-KW"/>
</dbReference>
<evidence type="ECO:0000313" key="6">
    <source>
        <dbReference type="Proteomes" id="UP000704529"/>
    </source>
</evidence>
<evidence type="ECO:0000313" key="5">
    <source>
        <dbReference type="Proteomes" id="UP000584663"/>
    </source>
</evidence>
<keyword evidence="4" id="KW-0482">Metalloprotease</keyword>
<feature type="transmembrane region" description="Helical" evidence="1">
    <location>
        <begin position="45"/>
        <end position="65"/>
    </location>
</feature>
<dbReference type="GO" id="GO:0080120">
    <property type="term" value="P:CAAX-box protein maturation"/>
    <property type="evidence" value="ECO:0007669"/>
    <property type="project" value="UniProtKB-ARBA"/>
</dbReference>
<dbReference type="Pfam" id="PF02517">
    <property type="entry name" value="Rce1-like"/>
    <property type="match status" value="1"/>
</dbReference>
<keyword evidence="4" id="KW-0378">Hydrolase</keyword>
<feature type="transmembrane region" description="Helical" evidence="1">
    <location>
        <begin position="94"/>
        <end position="116"/>
    </location>
</feature>
<organism evidence="4 6">
    <name type="scientific">Sphingomonas yabuuchiae</name>
    <dbReference type="NCBI Taxonomy" id="172044"/>
    <lineage>
        <taxon>Bacteria</taxon>
        <taxon>Pseudomonadati</taxon>
        <taxon>Pseudomonadota</taxon>
        <taxon>Alphaproteobacteria</taxon>
        <taxon>Sphingomonadales</taxon>
        <taxon>Sphingomonadaceae</taxon>
        <taxon>Sphingomonas</taxon>
    </lineage>
</organism>
<name>A0AA41A0C6_9SPHN</name>
<dbReference type="Proteomes" id="UP000584663">
    <property type="component" value="Unassembled WGS sequence"/>
</dbReference>
<dbReference type="Proteomes" id="UP000704529">
    <property type="component" value="Unassembled WGS sequence"/>
</dbReference>
<feature type="transmembrane region" description="Helical" evidence="1">
    <location>
        <begin position="189"/>
        <end position="207"/>
    </location>
</feature>
<keyword evidence="1" id="KW-0812">Transmembrane</keyword>
<feature type="domain" description="CAAX prenyl protease 2/Lysostaphin resistance protein A-like" evidence="2">
    <location>
        <begin position="139"/>
        <end position="224"/>
    </location>
</feature>
<dbReference type="GO" id="GO:0006508">
    <property type="term" value="P:proteolysis"/>
    <property type="evidence" value="ECO:0007669"/>
    <property type="project" value="UniProtKB-KW"/>
</dbReference>